<proteinExistence type="inferred from homology"/>
<dbReference type="SUPFAM" id="SSF54637">
    <property type="entry name" value="Thioesterase/thiol ester dehydrase-isomerase"/>
    <property type="match status" value="1"/>
</dbReference>
<sequence>MSDQLTQRATRFVSVLPHCRVLNMTVEYADGEKVILKLPYSEAIIGNPDNGIVAGGSLTTLMDTACGTAAFNCFEDGEVCPTLDLRMDYHRAAKPGENLIGEARVVKRANSLVFTQGEVRQESDNVVVATCTANFMRIGLRLGSK</sequence>
<dbReference type="PANTHER" id="PTHR21660">
    <property type="entry name" value="THIOESTERASE SUPERFAMILY MEMBER-RELATED"/>
    <property type="match status" value="1"/>
</dbReference>
<reference evidence="5" key="1">
    <citation type="submission" date="2017-01" db="EMBL/GenBank/DDBJ databases">
        <authorList>
            <person name="Varghese N."/>
            <person name="Submissions S."/>
        </authorList>
    </citation>
    <scope>NUCLEOTIDE SEQUENCE [LARGE SCALE GENOMIC DNA]</scope>
    <source>
        <strain evidence="5">DSM 24913</strain>
    </source>
</reference>
<dbReference type="OrthoDB" id="9813158at2"/>
<feature type="domain" description="Thioesterase" evidence="3">
    <location>
        <begin position="50"/>
        <end position="127"/>
    </location>
</feature>
<evidence type="ECO:0000256" key="1">
    <source>
        <dbReference type="ARBA" id="ARBA00008324"/>
    </source>
</evidence>
<dbReference type="InterPro" id="IPR003736">
    <property type="entry name" value="PAAI_dom"/>
</dbReference>
<dbReference type="Gene3D" id="3.10.129.10">
    <property type="entry name" value="Hotdog Thioesterase"/>
    <property type="match status" value="1"/>
</dbReference>
<dbReference type="PANTHER" id="PTHR21660:SF1">
    <property type="entry name" value="ACYL-COENZYME A THIOESTERASE 13"/>
    <property type="match status" value="1"/>
</dbReference>
<dbReference type="GO" id="GO:0047617">
    <property type="term" value="F:fatty acyl-CoA hydrolase activity"/>
    <property type="evidence" value="ECO:0007669"/>
    <property type="project" value="InterPro"/>
</dbReference>
<dbReference type="InterPro" id="IPR029069">
    <property type="entry name" value="HotDog_dom_sf"/>
</dbReference>
<dbReference type="InterPro" id="IPR039298">
    <property type="entry name" value="ACOT13"/>
</dbReference>
<dbReference type="InterPro" id="IPR006683">
    <property type="entry name" value="Thioestr_dom"/>
</dbReference>
<comment type="similarity">
    <text evidence="1">Belongs to the thioesterase PaaI family.</text>
</comment>
<evidence type="ECO:0000313" key="5">
    <source>
        <dbReference type="Proteomes" id="UP000185639"/>
    </source>
</evidence>
<name>A0A1N7N8L5_9GAMM</name>
<dbReference type="AlphaFoldDB" id="A0A1N7N8L5"/>
<dbReference type="STRING" id="484498.SAMN05421686_106249"/>
<evidence type="ECO:0000256" key="2">
    <source>
        <dbReference type="ARBA" id="ARBA00022801"/>
    </source>
</evidence>
<dbReference type="NCBIfam" id="TIGR00369">
    <property type="entry name" value="unchar_dom_1"/>
    <property type="match status" value="1"/>
</dbReference>
<evidence type="ECO:0000259" key="3">
    <source>
        <dbReference type="Pfam" id="PF03061"/>
    </source>
</evidence>
<protein>
    <submittedName>
        <fullName evidence="4">Uncharacterized domain 1-containing protein</fullName>
    </submittedName>
</protein>
<dbReference type="Pfam" id="PF03061">
    <property type="entry name" value="4HBT"/>
    <property type="match status" value="1"/>
</dbReference>
<organism evidence="4 5">
    <name type="scientific">Thalassolituus maritimus</name>
    <dbReference type="NCBI Taxonomy" id="484498"/>
    <lineage>
        <taxon>Bacteria</taxon>
        <taxon>Pseudomonadati</taxon>
        <taxon>Pseudomonadota</taxon>
        <taxon>Gammaproteobacteria</taxon>
        <taxon>Oceanospirillales</taxon>
        <taxon>Oceanospirillaceae</taxon>
        <taxon>Thalassolituus</taxon>
    </lineage>
</organism>
<dbReference type="Proteomes" id="UP000185639">
    <property type="component" value="Unassembled WGS sequence"/>
</dbReference>
<dbReference type="EMBL" id="FTOH01000006">
    <property type="protein sequence ID" value="SIS94598.1"/>
    <property type="molecule type" value="Genomic_DNA"/>
</dbReference>
<accession>A0A1N7N8L5</accession>
<dbReference type="CDD" id="cd03443">
    <property type="entry name" value="PaaI_thioesterase"/>
    <property type="match status" value="1"/>
</dbReference>
<evidence type="ECO:0000313" key="4">
    <source>
        <dbReference type="EMBL" id="SIS94598.1"/>
    </source>
</evidence>
<keyword evidence="2" id="KW-0378">Hydrolase</keyword>
<keyword evidence="5" id="KW-1185">Reference proteome</keyword>
<dbReference type="RefSeq" id="WP_068440913.1">
    <property type="nucleotide sequence ID" value="NZ_CAJWBH010000001.1"/>
</dbReference>
<gene>
    <name evidence="4" type="ORF">SAMN05421686_106249</name>
</gene>